<reference evidence="2" key="1">
    <citation type="submission" date="2020-06" db="EMBL/GenBank/DDBJ databases">
        <title>WGS assembly of Ceratodon purpureus strain R40.</title>
        <authorList>
            <person name="Carey S.B."/>
            <person name="Jenkins J."/>
            <person name="Shu S."/>
            <person name="Lovell J.T."/>
            <person name="Sreedasyam A."/>
            <person name="Maumus F."/>
            <person name="Tiley G.P."/>
            <person name="Fernandez-Pozo N."/>
            <person name="Barry K."/>
            <person name="Chen C."/>
            <person name="Wang M."/>
            <person name="Lipzen A."/>
            <person name="Daum C."/>
            <person name="Saski C.A."/>
            <person name="Payton A.C."/>
            <person name="Mcbreen J.C."/>
            <person name="Conrad R.E."/>
            <person name="Kollar L.M."/>
            <person name="Olsson S."/>
            <person name="Huttunen S."/>
            <person name="Landis J.B."/>
            <person name="Wickett N.J."/>
            <person name="Johnson M.G."/>
            <person name="Rensing S.A."/>
            <person name="Grimwood J."/>
            <person name="Schmutz J."/>
            <person name="Mcdaniel S.F."/>
        </authorList>
    </citation>
    <scope>NUCLEOTIDE SEQUENCE</scope>
    <source>
        <strain evidence="2">R40</strain>
    </source>
</reference>
<gene>
    <name evidence="2" type="ORF">KC19_5G060700</name>
</gene>
<accession>A0A8T0HZU0</accession>
<dbReference type="PANTHER" id="PTHR26312">
    <property type="entry name" value="TETRATRICOPEPTIDE REPEAT PROTEIN 5"/>
    <property type="match status" value="1"/>
</dbReference>
<name>A0A8T0HZU0_CERPU</name>
<dbReference type="EMBL" id="CM026425">
    <property type="protein sequence ID" value="KAG0576171.1"/>
    <property type="molecule type" value="Genomic_DNA"/>
</dbReference>
<dbReference type="InterPro" id="IPR011990">
    <property type="entry name" value="TPR-like_helical_dom_sf"/>
</dbReference>
<evidence type="ECO:0000313" key="3">
    <source>
        <dbReference type="Proteomes" id="UP000822688"/>
    </source>
</evidence>
<evidence type="ECO:0000256" key="1">
    <source>
        <dbReference type="SAM" id="MobiDB-lite"/>
    </source>
</evidence>
<dbReference type="Gene3D" id="1.25.40.10">
    <property type="entry name" value="Tetratricopeptide repeat domain"/>
    <property type="match status" value="1"/>
</dbReference>
<evidence type="ECO:0000313" key="2">
    <source>
        <dbReference type="EMBL" id="KAG0576171.1"/>
    </source>
</evidence>
<protein>
    <submittedName>
        <fullName evidence="2">Uncharacterized protein</fullName>
    </submittedName>
</protein>
<dbReference type="PANTHER" id="PTHR26312:SF132">
    <property type="entry name" value="OS01G0855200 PROTEIN"/>
    <property type="match status" value="1"/>
</dbReference>
<comment type="caution">
    <text evidence="2">The sequence shown here is derived from an EMBL/GenBank/DDBJ whole genome shotgun (WGS) entry which is preliminary data.</text>
</comment>
<keyword evidence="3" id="KW-1185">Reference proteome</keyword>
<proteinExistence type="predicted"/>
<dbReference type="SUPFAM" id="SSF48452">
    <property type="entry name" value="TPR-like"/>
    <property type="match status" value="1"/>
</dbReference>
<sequence>MELLKEFGVCRLAGSLVSSLEMEATRVSSSPFFGSTHIAASAPFPVAFDLAGVASRHVNRVLRASASRARSRVRSGRLESCICRANSSGISENGCGKELPERENREVGVGKNGITMEKVGARDGRVGVVGLNFGSSDGEGFRGSPLPDFEDEFFARMMALEASPLSSSRASSTSTCSYFEGSTLCAGCDPPRPSPGQGVESHGEAYLKPGKGEQQPALGVLVMGGVNLPPSIKKLRRRKNEGNGESRLMRSVRESGCAIKRAFSSMVYMIKAVQSHALQIRQALICDKWDVQQVLHVVEGEMHSSFVWLFQRVFACTPTLMVSVMIFLANFTVFSMGENVAIAAVTETPTPIARILSTYPSNPQVSLPTPSTSLPSSKPMESPMFPLPDFGHGAGGNNIPPTMPTAEGFDGDSRWLNHEANRRHGFSEKEPSKTPSFHPPAEDLGPAQMDNGERHREMMKAWVESTMKNQVQLEQETTQRLVAPVVAHLESDKYACFDRTDLEYQLALTQDPGSAVLLSNFAQFLFIVRHDNDRAEQYFHRAIEADPQDSTILGRFASFLWLGRGNRCAAERVYKAAMAAAPESSYPAGSYAHFLWHAADETEQ</sequence>
<organism evidence="2 3">
    <name type="scientific">Ceratodon purpureus</name>
    <name type="common">Fire moss</name>
    <name type="synonym">Dicranum purpureum</name>
    <dbReference type="NCBI Taxonomy" id="3225"/>
    <lineage>
        <taxon>Eukaryota</taxon>
        <taxon>Viridiplantae</taxon>
        <taxon>Streptophyta</taxon>
        <taxon>Embryophyta</taxon>
        <taxon>Bryophyta</taxon>
        <taxon>Bryophytina</taxon>
        <taxon>Bryopsida</taxon>
        <taxon>Dicranidae</taxon>
        <taxon>Pseudoditrichales</taxon>
        <taxon>Ditrichaceae</taxon>
        <taxon>Ceratodon</taxon>
    </lineage>
</organism>
<feature type="region of interest" description="Disordered" evidence="1">
    <location>
        <begin position="424"/>
        <end position="449"/>
    </location>
</feature>
<dbReference type="AlphaFoldDB" id="A0A8T0HZU0"/>
<dbReference type="Proteomes" id="UP000822688">
    <property type="component" value="Chromosome 5"/>
</dbReference>